<keyword evidence="1" id="KW-0238">DNA-binding</keyword>
<reference evidence="3 4" key="1">
    <citation type="submission" date="2016-11" db="EMBL/GenBank/DDBJ databases">
        <authorList>
            <person name="Jaros S."/>
            <person name="Januszkiewicz K."/>
            <person name="Wedrychowicz H."/>
        </authorList>
    </citation>
    <scope>NUCLEOTIDE SEQUENCE [LARGE SCALE GENOMIC DNA]</scope>
    <source>
        <strain evidence="3 4">IBRC-M 10683</strain>
    </source>
</reference>
<evidence type="ECO:0000259" key="2">
    <source>
        <dbReference type="PROSITE" id="PS50943"/>
    </source>
</evidence>
<organism evidence="3 4">
    <name type="scientific">Ornithinibacillus halophilus</name>
    <dbReference type="NCBI Taxonomy" id="930117"/>
    <lineage>
        <taxon>Bacteria</taxon>
        <taxon>Bacillati</taxon>
        <taxon>Bacillota</taxon>
        <taxon>Bacilli</taxon>
        <taxon>Bacillales</taxon>
        <taxon>Bacillaceae</taxon>
        <taxon>Ornithinibacillus</taxon>
    </lineage>
</organism>
<dbReference type="PROSITE" id="PS50943">
    <property type="entry name" value="HTH_CROC1"/>
    <property type="match status" value="1"/>
</dbReference>
<sequence>MSNVGEKIKRFRKEKKLTLAEVAQEKLSPAMVSLIENGKAKPSAENLKHIASVLNVNISDLLGEMTREELRNKLKEIRSSVNPDNFTSEEIETALTNLKELFPNLGQNVESAHIYETYAKYLFLYYQLYKPKFDLLAESDWEVYYRKAEAIYEDLQMDSRVVRVQFQLAQTEYTKGNYQNTIEMVDQYLNSIHTYDSYDIISGMIGLKILKIQCKGALGEIEESFQLLEDVIKFSNEYLVLDHFYMIYNLGALIHYQAGNYDSAREFLMKINKFLEIIDNKQLKIENQVNAIHFMEFFEDSPEKALEIIANFEKEYERTNDVIDKRVMDYLSDSKARCYTKLNRPHEALPLFRNLMTEYHIQLHPIDIALREINKSYQALCYLQLNDKEKAFQYAKKSLNIVSKFPYTSYYHFARSVLRDVQLSK</sequence>
<name>A0A1M5HE09_9BACI</name>
<dbReference type="SMART" id="SM00530">
    <property type="entry name" value="HTH_XRE"/>
    <property type="match status" value="1"/>
</dbReference>
<proteinExistence type="predicted"/>
<dbReference type="AlphaFoldDB" id="A0A1M5HE09"/>
<dbReference type="Proteomes" id="UP000183988">
    <property type="component" value="Unassembled WGS sequence"/>
</dbReference>
<dbReference type="CDD" id="cd00093">
    <property type="entry name" value="HTH_XRE"/>
    <property type="match status" value="1"/>
</dbReference>
<keyword evidence="4" id="KW-1185">Reference proteome</keyword>
<evidence type="ECO:0000313" key="3">
    <source>
        <dbReference type="EMBL" id="SHG14219.1"/>
    </source>
</evidence>
<dbReference type="InterPro" id="IPR011990">
    <property type="entry name" value="TPR-like_helical_dom_sf"/>
</dbReference>
<dbReference type="PANTHER" id="PTHR46797:SF1">
    <property type="entry name" value="METHYLPHOSPHONATE SYNTHASE"/>
    <property type="match status" value="1"/>
</dbReference>
<dbReference type="OrthoDB" id="290878at2"/>
<dbReference type="InterPro" id="IPR010982">
    <property type="entry name" value="Lambda_DNA-bd_dom_sf"/>
</dbReference>
<dbReference type="RefSeq" id="WP_072890094.1">
    <property type="nucleotide sequence ID" value="NZ_FQVW01000017.1"/>
</dbReference>
<dbReference type="Pfam" id="PF01381">
    <property type="entry name" value="HTH_3"/>
    <property type="match status" value="1"/>
</dbReference>
<accession>A0A1M5HE09</accession>
<dbReference type="GO" id="GO:0003677">
    <property type="term" value="F:DNA binding"/>
    <property type="evidence" value="ECO:0007669"/>
    <property type="project" value="UniProtKB-KW"/>
</dbReference>
<protein>
    <submittedName>
        <fullName evidence="3">Transcriptional regulator, contains XRE-family HTH domain</fullName>
    </submittedName>
</protein>
<dbReference type="Gene3D" id="1.10.260.40">
    <property type="entry name" value="lambda repressor-like DNA-binding domains"/>
    <property type="match status" value="1"/>
</dbReference>
<feature type="domain" description="HTH cro/C1-type" evidence="2">
    <location>
        <begin position="8"/>
        <end position="61"/>
    </location>
</feature>
<dbReference type="InterPro" id="IPR050807">
    <property type="entry name" value="TransReg_Diox_bact_type"/>
</dbReference>
<dbReference type="SUPFAM" id="SSF47413">
    <property type="entry name" value="lambda repressor-like DNA-binding domains"/>
    <property type="match status" value="1"/>
</dbReference>
<dbReference type="InterPro" id="IPR001387">
    <property type="entry name" value="Cro/C1-type_HTH"/>
</dbReference>
<evidence type="ECO:0000256" key="1">
    <source>
        <dbReference type="ARBA" id="ARBA00023125"/>
    </source>
</evidence>
<dbReference type="Gene3D" id="1.25.40.10">
    <property type="entry name" value="Tetratricopeptide repeat domain"/>
    <property type="match status" value="2"/>
</dbReference>
<gene>
    <name evidence="3" type="ORF">SAMN05216225_101722</name>
</gene>
<dbReference type="EMBL" id="FQVW01000017">
    <property type="protein sequence ID" value="SHG14219.1"/>
    <property type="molecule type" value="Genomic_DNA"/>
</dbReference>
<dbReference type="GO" id="GO:0003700">
    <property type="term" value="F:DNA-binding transcription factor activity"/>
    <property type="evidence" value="ECO:0007669"/>
    <property type="project" value="TreeGrafter"/>
</dbReference>
<dbReference type="STRING" id="930117.SAMN05216225_101722"/>
<dbReference type="GO" id="GO:0005829">
    <property type="term" value="C:cytosol"/>
    <property type="evidence" value="ECO:0007669"/>
    <property type="project" value="TreeGrafter"/>
</dbReference>
<dbReference type="PANTHER" id="PTHR46797">
    <property type="entry name" value="HTH-TYPE TRANSCRIPTIONAL REGULATOR"/>
    <property type="match status" value="1"/>
</dbReference>
<evidence type="ECO:0000313" key="4">
    <source>
        <dbReference type="Proteomes" id="UP000183988"/>
    </source>
</evidence>
<dbReference type="SUPFAM" id="SSF48452">
    <property type="entry name" value="TPR-like"/>
    <property type="match status" value="1"/>
</dbReference>